<dbReference type="GeneID" id="115744686"/>
<dbReference type="AlphaFoldDB" id="A0A8B8PMA4"/>
<dbReference type="OrthoDB" id="581210at2759"/>
<name>A0A8B8PMA4_9MYRT</name>
<evidence type="ECO:0000313" key="1">
    <source>
        <dbReference type="Proteomes" id="UP000827889"/>
    </source>
</evidence>
<sequence>MAVTCPISPQMILWYSSRIMKPVGSVTMLARNQLPVNTRATAVRTRLSLKNQVFEDQCEGIVCYRDESGEIICEGYDEGPRFRRKIPRTVCCYEARDADIIDLLQQNWLQIAEDDALYKVEVGDILQEDLS</sequence>
<evidence type="ECO:0000313" key="2">
    <source>
        <dbReference type="RefSeq" id="XP_030535869.1"/>
    </source>
</evidence>
<accession>A0A8B8PMA4</accession>
<gene>
    <name evidence="2" type="primary">LOC115744686</name>
</gene>
<keyword evidence="1" id="KW-1185">Reference proteome</keyword>
<organism evidence="1 2">
    <name type="scientific">Rhodamnia argentea</name>
    <dbReference type="NCBI Taxonomy" id="178133"/>
    <lineage>
        <taxon>Eukaryota</taxon>
        <taxon>Viridiplantae</taxon>
        <taxon>Streptophyta</taxon>
        <taxon>Embryophyta</taxon>
        <taxon>Tracheophyta</taxon>
        <taxon>Spermatophyta</taxon>
        <taxon>Magnoliopsida</taxon>
        <taxon>eudicotyledons</taxon>
        <taxon>Gunneridae</taxon>
        <taxon>Pentapetalae</taxon>
        <taxon>rosids</taxon>
        <taxon>malvids</taxon>
        <taxon>Myrtales</taxon>
        <taxon>Myrtaceae</taxon>
        <taxon>Myrtoideae</taxon>
        <taxon>Myrteae</taxon>
        <taxon>Australasian group</taxon>
        <taxon>Rhodamnia</taxon>
    </lineage>
</organism>
<dbReference type="PANTHER" id="PTHR34206">
    <property type="entry name" value="OS06G0193300 PROTEIN"/>
    <property type="match status" value="1"/>
</dbReference>
<proteinExistence type="predicted"/>
<reference evidence="2" key="1">
    <citation type="submission" date="2025-08" db="UniProtKB">
        <authorList>
            <consortium name="RefSeq"/>
        </authorList>
    </citation>
    <scope>IDENTIFICATION</scope>
    <source>
        <tissue evidence="2">Leaf</tissue>
    </source>
</reference>
<dbReference type="PANTHER" id="PTHR34206:SF1">
    <property type="entry name" value="OS10G0390701 PROTEIN"/>
    <property type="match status" value="1"/>
</dbReference>
<dbReference type="KEGG" id="rarg:115744686"/>
<dbReference type="Proteomes" id="UP000827889">
    <property type="component" value="Chromosome 8"/>
</dbReference>
<dbReference type="RefSeq" id="XP_030535869.1">
    <property type="nucleotide sequence ID" value="XM_030680009.2"/>
</dbReference>
<protein>
    <submittedName>
        <fullName evidence="2">Uncharacterized protein LOC115744686</fullName>
    </submittedName>
</protein>